<feature type="signal peptide" evidence="4">
    <location>
        <begin position="1"/>
        <end position="22"/>
    </location>
</feature>
<sequence>MGRHLVALALCLPLLVACGGDAATPPESTSSETSTTSDPSASASGTAGSGDQTIDVDGAQVATSCSGPEDSDGPTVVLLAGMPDPLTTFADLQASIAQSARVCSYDRLGEGTSSPPADQQSLADIATFLDKVLAAQGIDGDVLLVGHSLGGLVAAQFAQQYQDRTAGLLLLDATPPSMVQAILTLIPDTATDIAAAVRGEMLALSTGENPEKLVYQGEAIGSVGDVPLVAIRHGQPIFAQVPTYGEGIEQAWVSGQDTWPTLSSDGTLLVAESSGHYIYRDQPDLVLEQVTALLD</sequence>
<dbReference type="InterPro" id="IPR000073">
    <property type="entry name" value="AB_hydrolase_1"/>
</dbReference>
<comment type="similarity">
    <text evidence="1">Belongs to the peptidase S33 family.</text>
</comment>
<dbReference type="InParanoid" id="A0A7L4YTQ4"/>
<dbReference type="PANTHER" id="PTHR43248">
    <property type="entry name" value="2-SUCCINYL-6-HYDROXY-2,4-CYCLOHEXADIENE-1-CARBOXYLATE SYNTHASE"/>
    <property type="match status" value="1"/>
</dbReference>
<feature type="compositionally biased region" description="Low complexity" evidence="3">
    <location>
        <begin position="22"/>
        <end position="51"/>
    </location>
</feature>
<accession>A0A7L4YTQ4</accession>
<organism evidence="6 7">
    <name type="scientific">Epidermidibacterium keratini</name>
    <dbReference type="NCBI Taxonomy" id="1891644"/>
    <lineage>
        <taxon>Bacteria</taxon>
        <taxon>Bacillati</taxon>
        <taxon>Actinomycetota</taxon>
        <taxon>Actinomycetes</taxon>
        <taxon>Sporichthyales</taxon>
        <taxon>Sporichthyaceae</taxon>
        <taxon>Epidermidibacterium</taxon>
    </lineage>
</organism>
<dbReference type="SUPFAM" id="SSF53474">
    <property type="entry name" value="alpha/beta-Hydrolases"/>
    <property type="match status" value="1"/>
</dbReference>
<protein>
    <submittedName>
        <fullName evidence="6">Alpha/beta fold hydrolase</fullName>
    </submittedName>
</protein>
<evidence type="ECO:0000259" key="5">
    <source>
        <dbReference type="Pfam" id="PF00561"/>
    </source>
</evidence>
<evidence type="ECO:0000313" key="6">
    <source>
        <dbReference type="EMBL" id="QHC02159.1"/>
    </source>
</evidence>
<dbReference type="AlphaFoldDB" id="A0A7L4YTQ4"/>
<keyword evidence="4" id="KW-0732">Signal</keyword>
<reference evidence="6 7" key="1">
    <citation type="journal article" date="2018" name="Int. J. Syst. Evol. Microbiol.">
        <title>Epidermidibacterium keratini gen. nov., sp. nov., a member of the family Sporichthyaceae, isolated from keratin epidermis.</title>
        <authorList>
            <person name="Lee D.G."/>
            <person name="Trujillo M.E."/>
            <person name="Kang S."/>
            <person name="Nam J.J."/>
            <person name="Kim Y.J."/>
        </authorList>
    </citation>
    <scope>NUCLEOTIDE SEQUENCE [LARGE SCALE GENOMIC DNA]</scope>
    <source>
        <strain evidence="6 7">EPI-7</strain>
    </source>
</reference>
<dbReference type="GO" id="GO:0016787">
    <property type="term" value="F:hydrolase activity"/>
    <property type="evidence" value="ECO:0007669"/>
    <property type="project" value="UniProtKB-KW"/>
</dbReference>
<dbReference type="PRINTS" id="PR00111">
    <property type="entry name" value="ABHYDROLASE"/>
</dbReference>
<dbReference type="Gene3D" id="3.40.50.1820">
    <property type="entry name" value="alpha/beta hydrolase"/>
    <property type="match status" value="1"/>
</dbReference>
<dbReference type="InterPro" id="IPR029058">
    <property type="entry name" value="AB_hydrolase_fold"/>
</dbReference>
<feature type="domain" description="AB hydrolase-1" evidence="5">
    <location>
        <begin position="74"/>
        <end position="212"/>
    </location>
</feature>
<dbReference type="OrthoDB" id="7185741at2"/>
<proteinExistence type="inferred from homology"/>
<dbReference type="RefSeq" id="WP_159547283.1">
    <property type="nucleotide sequence ID" value="NZ_CP047156.1"/>
</dbReference>
<evidence type="ECO:0000313" key="7">
    <source>
        <dbReference type="Proteomes" id="UP000463857"/>
    </source>
</evidence>
<evidence type="ECO:0000256" key="1">
    <source>
        <dbReference type="ARBA" id="ARBA00010088"/>
    </source>
</evidence>
<dbReference type="PROSITE" id="PS51257">
    <property type="entry name" value="PROKAR_LIPOPROTEIN"/>
    <property type="match status" value="1"/>
</dbReference>
<dbReference type="Pfam" id="PF00561">
    <property type="entry name" value="Abhydrolase_1"/>
    <property type="match status" value="1"/>
</dbReference>
<evidence type="ECO:0000256" key="4">
    <source>
        <dbReference type="SAM" id="SignalP"/>
    </source>
</evidence>
<gene>
    <name evidence="6" type="ORF">EK0264_19055</name>
</gene>
<evidence type="ECO:0000256" key="3">
    <source>
        <dbReference type="SAM" id="MobiDB-lite"/>
    </source>
</evidence>
<dbReference type="InterPro" id="IPR051601">
    <property type="entry name" value="Serine_prot/Carboxylest_S33"/>
</dbReference>
<dbReference type="EMBL" id="CP047156">
    <property type="protein sequence ID" value="QHC02159.1"/>
    <property type="molecule type" value="Genomic_DNA"/>
</dbReference>
<dbReference type="KEGG" id="eke:EK0264_19055"/>
<dbReference type="Proteomes" id="UP000463857">
    <property type="component" value="Chromosome"/>
</dbReference>
<evidence type="ECO:0000256" key="2">
    <source>
        <dbReference type="ARBA" id="ARBA00022801"/>
    </source>
</evidence>
<feature type="chain" id="PRO_5029657016" evidence="4">
    <location>
        <begin position="23"/>
        <end position="295"/>
    </location>
</feature>
<name>A0A7L4YTQ4_9ACTN</name>
<keyword evidence="7" id="KW-1185">Reference proteome</keyword>
<feature type="region of interest" description="Disordered" evidence="3">
    <location>
        <begin position="22"/>
        <end position="54"/>
    </location>
</feature>
<keyword evidence="2 6" id="KW-0378">Hydrolase</keyword>